<evidence type="ECO:0000313" key="2">
    <source>
        <dbReference type="Proteomes" id="UP000248806"/>
    </source>
</evidence>
<gene>
    <name evidence="1" type="ORF">EI42_04194</name>
</gene>
<evidence type="ECO:0000313" key="1">
    <source>
        <dbReference type="EMBL" id="PZW25701.1"/>
    </source>
</evidence>
<protein>
    <submittedName>
        <fullName evidence="1">Uncharacterized protein</fullName>
    </submittedName>
</protein>
<comment type="caution">
    <text evidence="1">The sequence shown here is derived from an EMBL/GenBank/DDBJ whole genome shotgun (WGS) entry which is preliminary data.</text>
</comment>
<dbReference type="AlphaFoldDB" id="A0A326U487"/>
<dbReference type="Proteomes" id="UP000248806">
    <property type="component" value="Unassembled WGS sequence"/>
</dbReference>
<keyword evidence="2" id="KW-1185">Reference proteome</keyword>
<reference evidence="1 2" key="1">
    <citation type="submission" date="2018-06" db="EMBL/GenBank/DDBJ databases">
        <title>Genomic Encyclopedia of Archaeal and Bacterial Type Strains, Phase II (KMG-II): from individual species to whole genera.</title>
        <authorList>
            <person name="Goeker M."/>
        </authorList>
    </citation>
    <scope>NUCLEOTIDE SEQUENCE [LARGE SCALE GENOMIC DNA]</scope>
    <source>
        <strain evidence="1 2">ATCC BAA-1881</strain>
    </source>
</reference>
<name>A0A326U487_THEHA</name>
<organism evidence="1 2">
    <name type="scientific">Thermosporothrix hazakensis</name>
    <dbReference type="NCBI Taxonomy" id="644383"/>
    <lineage>
        <taxon>Bacteria</taxon>
        <taxon>Bacillati</taxon>
        <taxon>Chloroflexota</taxon>
        <taxon>Ktedonobacteria</taxon>
        <taxon>Ktedonobacterales</taxon>
        <taxon>Thermosporotrichaceae</taxon>
        <taxon>Thermosporothrix</taxon>
    </lineage>
</organism>
<proteinExistence type="predicted"/>
<sequence length="195" mass="21904">MSRSVLRSAGIVGSRLPDGTILLGGPCIPALNERDFLDRVSDRTKKACVDKDKRYHSTGCLVCCRVSACCWRFLLYHMRFAGNVFHDAGGALWTLSLLAILGGAIDKEAGEKRTSIFFYYYLTFVVSNKWWGYCSMRHIPVSPDQGVYIGREQEKEKKRLQEQQGRTGRAGGLRKDGESIYAFFDLCSHAGESFL</sequence>
<accession>A0A326U487</accession>
<dbReference type="EMBL" id="QKUF01000017">
    <property type="protein sequence ID" value="PZW25701.1"/>
    <property type="molecule type" value="Genomic_DNA"/>
</dbReference>